<dbReference type="AlphaFoldDB" id="A0A1F6B3Z6"/>
<dbReference type="Proteomes" id="UP000176450">
    <property type="component" value="Unassembled WGS sequence"/>
</dbReference>
<dbReference type="InterPro" id="IPR000266">
    <property type="entry name" value="Ribosomal_uS17"/>
</dbReference>
<dbReference type="PRINTS" id="PR00973">
    <property type="entry name" value="RIBOSOMALS17"/>
</dbReference>
<accession>A0A1F6B3Z6</accession>
<dbReference type="PANTHER" id="PTHR10744:SF1">
    <property type="entry name" value="SMALL RIBOSOMAL SUBUNIT PROTEIN US17M"/>
    <property type="match status" value="1"/>
</dbReference>
<sequence>MNKPVEITKGKVFSGEVISAKTPMTVIVAVVSTHRHPLYKKAVKKTKHVAVHNTSLALTVGDKVTIREIRPVTKTKHFIAVEKIL</sequence>
<dbReference type="GO" id="GO:0006412">
    <property type="term" value="P:translation"/>
    <property type="evidence" value="ECO:0007669"/>
    <property type="project" value="InterPro"/>
</dbReference>
<keyword evidence="2 4" id="KW-0689">Ribosomal protein</keyword>
<dbReference type="GO" id="GO:0003735">
    <property type="term" value="F:structural constituent of ribosome"/>
    <property type="evidence" value="ECO:0007669"/>
    <property type="project" value="InterPro"/>
</dbReference>
<reference evidence="4 5" key="1">
    <citation type="journal article" date="2016" name="Nat. Commun.">
        <title>Thousands of microbial genomes shed light on interconnected biogeochemical processes in an aquifer system.</title>
        <authorList>
            <person name="Anantharaman K."/>
            <person name="Brown C.T."/>
            <person name="Hug L.A."/>
            <person name="Sharon I."/>
            <person name="Castelle C.J."/>
            <person name="Probst A.J."/>
            <person name="Thomas B.C."/>
            <person name="Singh A."/>
            <person name="Wilkins M.J."/>
            <person name="Karaoz U."/>
            <person name="Brodie E.L."/>
            <person name="Williams K.H."/>
            <person name="Hubbard S.S."/>
            <person name="Banfield J.F."/>
        </authorList>
    </citation>
    <scope>NUCLEOTIDE SEQUENCE [LARGE SCALE GENOMIC DNA]</scope>
</reference>
<keyword evidence="3" id="KW-0687">Ribonucleoprotein</keyword>
<comment type="similarity">
    <text evidence="1">Belongs to the universal ribosomal protein uS17 family.</text>
</comment>
<dbReference type="Pfam" id="PF00366">
    <property type="entry name" value="Ribosomal_S17"/>
    <property type="match status" value="1"/>
</dbReference>
<dbReference type="InterPro" id="IPR012340">
    <property type="entry name" value="NA-bd_OB-fold"/>
</dbReference>
<dbReference type="SUPFAM" id="SSF50249">
    <property type="entry name" value="Nucleic acid-binding proteins"/>
    <property type="match status" value="1"/>
</dbReference>
<evidence type="ECO:0000313" key="4">
    <source>
        <dbReference type="EMBL" id="OGG31472.1"/>
    </source>
</evidence>
<dbReference type="EMBL" id="MFJX01000011">
    <property type="protein sequence ID" value="OGG31472.1"/>
    <property type="molecule type" value="Genomic_DNA"/>
</dbReference>
<evidence type="ECO:0000313" key="5">
    <source>
        <dbReference type="Proteomes" id="UP000176450"/>
    </source>
</evidence>
<dbReference type="GO" id="GO:0022627">
    <property type="term" value="C:cytosolic small ribosomal subunit"/>
    <property type="evidence" value="ECO:0007669"/>
    <property type="project" value="TreeGrafter"/>
</dbReference>
<dbReference type="CDD" id="cd00364">
    <property type="entry name" value="Ribosomal_uS17"/>
    <property type="match status" value="1"/>
</dbReference>
<evidence type="ECO:0000256" key="2">
    <source>
        <dbReference type="ARBA" id="ARBA00022980"/>
    </source>
</evidence>
<proteinExistence type="inferred from homology"/>
<evidence type="ECO:0000256" key="3">
    <source>
        <dbReference type="ARBA" id="ARBA00023274"/>
    </source>
</evidence>
<dbReference type="Gene3D" id="2.40.50.140">
    <property type="entry name" value="Nucleic acid-binding proteins"/>
    <property type="match status" value="1"/>
</dbReference>
<evidence type="ECO:0000256" key="1">
    <source>
        <dbReference type="ARBA" id="ARBA00010254"/>
    </source>
</evidence>
<organism evidence="4 5">
    <name type="scientific">Candidatus Gottesmanbacteria bacterium RIFCSPLOWO2_01_FULL_46_9</name>
    <dbReference type="NCBI Taxonomy" id="1798394"/>
    <lineage>
        <taxon>Bacteria</taxon>
        <taxon>Candidatus Gottesmaniibacteriota</taxon>
    </lineage>
</organism>
<comment type="caution">
    <text evidence="4">The sequence shown here is derived from an EMBL/GenBank/DDBJ whole genome shotgun (WGS) entry which is preliminary data.</text>
</comment>
<gene>
    <name evidence="4" type="ORF">A3A63_03570</name>
</gene>
<protein>
    <submittedName>
        <fullName evidence="4">30S ribosomal protein S17</fullName>
    </submittedName>
</protein>
<name>A0A1F6B3Z6_9BACT</name>
<dbReference type="PANTHER" id="PTHR10744">
    <property type="entry name" value="40S RIBOSOMAL PROTEIN S11 FAMILY MEMBER"/>
    <property type="match status" value="1"/>
</dbReference>